<comment type="caution">
    <text evidence="2">The sequence shown here is derived from an EMBL/GenBank/DDBJ whole genome shotgun (WGS) entry which is preliminary data.</text>
</comment>
<dbReference type="InterPro" id="IPR032675">
    <property type="entry name" value="LRR_dom_sf"/>
</dbReference>
<proteinExistence type="predicted"/>
<dbReference type="EMBL" id="JAAEJV010000047">
    <property type="protein sequence ID" value="MBF5059877.1"/>
    <property type="molecule type" value="Genomic_DNA"/>
</dbReference>
<evidence type="ECO:0000313" key="3">
    <source>
        <dbReference type="Proteomes" id="UP001194714"/>
    </source>
</evidence>
<dbReference type="InterPro" id="IPR005105">
    <property type="entry name" value="GlnD_Uridyltrans_N"/>
</dbReference>
<evidence type="ECO:0000259" key="1">
    <source>
        <dbReference type="Pfam" id="PF03445"/>
    </source>
</evidence>
<dbReference type="PANTHER" id="PTHR46433:SF1">
    <property type="entry name" value="ANKYRIN REPEAT-CONTAINING PROTEIN"/>
    <property type="match status" value="1"/>
</dbReference>
<feature type="domain" description="Protein-PII uridylyltransferase N-terminal" evidence="1">
    <location>
        <begin position="371"/>
        <end position="430"/>
    </location>
</feature>
<organism evidence="2 3">
    <name type="scientific">Candidatus Neptunichlamydia vexilliferae</name>
    <dbReference type="NCBI Taxonomy" id="1651774"/>
    <lineage>
        <taxon>Bacteria</taxon>
        <taxon>Pseudomonadati</taxon>
        <taxon>Chlamydiota</taxon>
        <taxon>Chlamydiia</taxon>
        <taxon>Parachlamydiales</taxon>
        <taxon>Simkaniaceae</taxon>
        <taxon>Candidatus Neptunichlamydia</taxon>
    </lineage>
</organism>
<name>A0ABS0B0J0_9BACT</name>
<evidence type="ECO:0000313" key="2">
    <source>
        <dbReference type="EMBL" id="MBF5059877.1"/>
    </source>
</evidence>
<sequence>MEIEMSVSSRLISKKSFGEYSLEFYDRGGKVVALLYGKSSTPQECPLSSLNPQVRHSYETLTGLAKEKIETFLRENNVQMSKKLAGRVHLALNLPFLKATETLVKEGKIDKGLENLYTLLLSVRKENSPKELSRLYTLILELIPKLSKGDFEKLLGERLPRLLERSPGQGKEQLALARLAAERYWGFKQPLVAMRYYSKAIDLAARFDRGALKPLHQKASALFIPIIQKHLVETDHYKKWLEQCKGKGDPKTFEKILVEIERLKEYQCHPGGGGYLKTLYTQAQKVLNAVQGDSVERFAPLSDRVIKGLTDETFPQNPIYITERYRTALKAYRERFVSLGAPTTRALQKKRTQAFITFFEEIFLKDTFAILGAPPCHYDLRAMGSFAREELCPYSDLEWMILIEDENHRTYFQNLAFLINLQLTSLGETAASHMTLFTALGNKHRSGLHIDSGGDPYTSGTIHTPKKMAAYQKPKSHDRFYDPASLEHTLLRSQSLNSSTPELFKAYKKEVDAILNSPLQQGQTVGERRATQILKERLKDFTKSWKKGLLPSINVKEHYVQPLFLLIGDLALYFGCPEANTLDILKWLDKKKIFDPLTHSLLKEMVEKLYHLRVTLHLSYGEQKETLPLIREKELLTKGYFLILSPLYAHLDFVFNTHTQKAPPFAKSLQNLSLLDAAFGQIKKHDAPFSKSLSQPLNAKQQLETLITTLLEKKGGSHRGYYQALSERMTFEPLRELYLDTLLKKGKKALFEELSPIPNRDGTRQSVLRKEKAFHTSLRHLTQENPSPVTIQTPTLGTRYLKEILIPKILDNQGNIKSDYRSAHGVCHLQTQELDLHLKQKPHHPLMEYALYNLASRLAGEGPPPTELARLTVGDKSYPLLLSQTVPGENLDTRLKQGVPPLDPENHTWNLLLAILTRPGDGRAPNYIYRDQKITSVDNDISFAIPIRKGEKTKEAFKRATLAYLKKLPETEIGKPMPYDTINFCSILFTLNPHSKLDPTVIYTFCKLEPDFILKGWALDLQAKEKEYTSLFTPSETKKLYTEDPQQTFTPTLLFRKGEMATLCAQFHHLQETLPQLKNPTAQTLLSTLINLRPQDHSTSKIGPLIQSAYLSKQTTPQERLKQAVGRPLLQSHTSIGAQYACHGREVTDQEISKGLLSIAAAQKELLAYPTFKTIRAIRGGLEIDCSKLENDPEREALLLSSLKINLVRKYTTLRLLNCKTLSSATLAPFLHSRLKVLDLRGSALTTFDQLAQKAPNLEELNLSHCPHLQSIEIPKQEGSFFKSEVPAAPIPLLRLKKLHVSHCSSLTTLRLKAPRLTLFKRSATPSLKKVAIDGINLYDTLRLNQKELKAACLNRGIAHNKRSIERLASQSNLHTLDFSFSPITLEGGQVIAELLKKSPTITTLKLWHVEISPNAMKHIVEGVLTSKAITTFEPVGVPFHPDLEKMVREKLQKNRPTLPASKPPQVPQMAFGPKEWETYFGTVGQVPPLPPNIEEILNSPCPIWSGKKLRETHLLTLIPQTVNGTPLTLKTLQTLIEKPKGNGHATKYRYYYPTLKKDLGDKEVPDSYWILMSHDIIPNSRKKRYSDQKSLVKTLSQKSQKPYTLPKALEAAVTILMNHAHTKRRLYSDKPYTYTRCQETLSDGYPPAIGGFSAGGLVLNPNLAGESEYLGVGVVRKVPHGSG</sequence>
<reference evidence="2 3" key="1">
    <citation type="submission" date="2020-01" db="EMBL/GenBank/DDBJ databases">
        <title>Draft genome sequence of Cand. Neptunochlamydia vexilliferae K9.</title>
        <authorList>
            <person name="Schulz F."/>
            <person name="Koestlbacher S."/>
            <person name="Wascher F."/>
            <person name="Pizzetti I."/>
            <person name="Horn M."/>
        </authorList>
    </citation>
    <scope>NUCLEOTIDE SEQUENCE [LARGE SCALE GENOMIC DNA]</scope>
    <source>
        <strain evidence="2 3">K9</strain>
    </source>
</reference>
<dbReference type="SUPFAM" id="SSF52047">
    <property type="entry name" value="RNI-like"/>
    <property type="match status" value="1"/>
</dbReference>
<protein>
    <recommendedName>
        <fullName evidence="1">Protein-PII uridylyltransferase N-terminal domain-containing protein</fullName>
    </recommendedName>
</protein>
<dbReference type="PANTHER" id="PTHR46433">
    <property type="entry name" value="ANK_REP_REGION DOMAIN-CONTAINING PROTEIN-RELATED"/>
    <property type="match status" value="1"/>
</dbReference>
<keyword evidence="3" id="KW-1185">Reference proteome</keyword>
<dbReference type="Pfam" id="PF03445">
    <property type="entry name" value="DUF294"/>
    <property type="match status" value="1"/>
</dbReference>
<dbReference type="Gene3D" id="3.80.10.10">
    <property type="entry name" value="Ribonuclease Inhibitor"/>
    <property type="match status" value="2"/>
</dbReference>
<dbReference type="Proteomes" id="UP001194714">
    <property type="component" value="Unassembled WGS sequence"/>
</dbReference>
<accession>A0ABS0B0J0</accession>
<gene>
    <name evidence="2" type="ORF">NEPTK9_001396</name>
</gene>